<keyword evidence="1" id="KW-0812">Transmembrane</keyword>
<gene>
    <name evidence="2" type="ORF">AURMO_01078</name>
</gene>
<evidence type="ECO:0000313" key="2">
    <source>
        <dbReference type="EMBL" id="AWR21672.1"/>
    </source>
</evidence>
<proteinExistence type="predicted"/>
<dbReference type="AlphaFoldDB" id="A0A2Z3S696"/>
<accession>A0A2Z3S696</accession>
<keyword evidence="1" id="KW-0472">Membrane</keyword>
<evidence type="ECO:0000256" key="1">
    <source>
        <dbReference type="SAM" id="Phobius"/>
    </source>
</evidence>
<name>A0A2Z3S696_9MICO</name>
<dbReference type="Proteomes" id="UP000246894">
    <property type="component" value="Chromosome"/>
</dbReference>
<keyword evidence="1" id="KW-1133">Transmembrane helix</keyword>
<organism evidence="2 3">
    <name type="scientific">Aurantimicrobium photophilum</name>
    <dbReference type="NCBI Taxonomy" id="1987356"/>
    <lineage>
        <taxon>Bacteria</taxon>
        <taxon>Bacillati</taxon>
        <taxon>Actinomycetota</taxon>
        <taxon>Actinomycetes</taxon>
        <taxon>Micrococcales</taxon>
        <taxon>Microbacteriaceae</taxon>
        <taxon>Aurantimicrobium</taxon>
    </lineage>
</organism>
<dbReference type="EMBL" id="CP023994">
    <property type="protein sequence ID" value="AWR21672.1"/>
    <property type="molecule type" value="Genomic_DNA"/>
</dbReference>
<feature type="transmembrane region" description="Helical" evidence="1">
    <location>
        <begin position="125"/>
        <end position="142"/>
    </location>
</feature>
<keyword evidence="3" id="KW-1185">Reference proteome</keyword>
<dbReference type="KEGG" id="aum:AURMO_01078"/>
<feature type="transmembrane region" description="Helical" evidence="1">
    <location>
        <begin position="100"/>
        <end position="119"/>
    </location>
</feature>
<dbReference type="RefSeq" id="WP_162532677.1">
    <property type="nucleotide sequence ID" value="NZ_CP023994.1"/>
</dbReference>
<sequence>MARNSVNGDAVNSGDNLDQLLNGFLARNEDRADPNYVLEPVDFSTPIPDRFVRILRDSSFPVTEADVKEEVVESEPETNSGLILLAENYDKNSRKKLQNARIFSVIAGVILFVSVLIFSALAGNILAGIIVAVLAAVFIVLSRTSKKQAHEIHQIAEALTQPEETS</sequence>
<evidence type="ECO:0000313" key="3">
    <source>
        <dbReference type="Proteomes" id="UP000246894"/>
    </source>
</evidence>
<protein>
    <submittedName>
        <fullName evidence="2">Uncharacterized protein</fullName>
    </submittedName>
</protein>
<reference evidence="2 3" key="1">
    <citation type="submission" date="2017-10" db="EMBL/GenBank/DDBJ databases">
        <title>Genome of an Actinobacterium that displays light-enhanced growth.</title>
        <authorList>
            <person name="Maresca J.A."/>
            <person name="Hempel P."/>
            <person name="Shevchenko O."/>
            <person name="Miller K.J."/>
            <person name="Hahn M.W."/>
        </authorList>
    </citation>
    <scope>NUCLEOTIDE SEQUENCE [LARGE SCALE GENOMIC DNA]</scope>
    <source>
        <strain evidence="2 3">MWH-Mo1</strain>
    </source>
</reference>